<dbReference type="Proteomes" id="UP001470230">
    <property type="component" value="Unassembled WGS sequence"/>
</dbReference>
<dbReference type="SMART" id="SM00365">
    <property type="entry name" value="LRR_SD22"/>
    <property type="match status" value="5"/>
</dbReference>
<dbReference type="SMART" id="SM00332">
    <property type="entry name" value="PP2Cc"/>
    <property type="match status" value="1"/>
</dbReference>
<dbReference type="PROSITE" id="PS51450">
    <property type="entry name" value="LRR"/>
    <property type="match status" value="6"/>
</dbReference>
<keyword evidence="2" id="KW-0677">Repeat</keyword>
<dbReference type="SUPFAM" id="SSF81606">
    <property type="entry name" value="PP2C-like"/>
    <property type="match status" value="1"/>
</dbReference>
<protein>
    <recommendedName>
        <fullName evidence="3">PPM-type phosphatase domain-containing protein</fullName>
    </recommendedName>
</protein>
<gene>
    <name evidence="4" type="ORF">M9Y10_010948</name>
</gene>
<dbReference type="InterPro" id="IPR050216">
    <property type="entry name" value="LRR_domain-containing"/>
</dbReference>
<name>A0ABR2INC2_9EUKA</name>
<evidence type="ECO:0000256" key="1">
    <source>
        <dbReference type="ARBA" id="ARBA00022614"/>
    </source>
</evidence>
<dbReference type="Pfam" id="PF13516">
    <property type="entry name" value="LRR_6"/>
    <property type="match status" value="1"/>
</dbReference>
<keyword evidence="5" id="KW-1185">Reference proteome</keyword>
<evidence type="ECO:0000256" key="2">
    <source>
        <dbReference type="ARBA" id="ARBA00022737"/>
    </source>
</evidence>
<dbReference type="Gene3D" id="3.80.10.10">
    <property type="entry name" value="Ribonuclease Inhibitor"/>
    <property type="match status" value="4"/>
</dbReference>
<dbReference type="SMART" id="SM00369">
    <property type="entry name" value="LRR_TYP"/>
    <property type="match status" value="7"/>
</dbReference>
<dbReference type="SUPFAM" id="SSF52058">
    <property type="entry name" value="L domain-like"/>
    <property type="match status" value="2"/>
</dbReference>
<dbReference type="PROSITE" id="PS51746">
    <property type="entry name" value="PPM_2"/>
    <property type="match status" value="1"/>
</dbReference>
<dbReference type="InterPro" id="IPR036457">
    <property type="entry name" value="PPM-type-like_dom_sf"/>
</dbReference>
<dbReference type="Gene3D" id="3.60.40.10">
    <property type="entry name" value="PPM-type phosphatase domain"/>
    <property type="match status" value="1"/>
</dbReference>
<dbReference type="EMBL" id="JAPFFF010000016">
    <property type="protein sequence ID" value="KAK8865403.1"/>
    <property type="molecule type" value="Genomic_DNA"/>
</dbReference>
<comment type="caution">
    <text evidence="4">The sequence shown here is derived from an EMBL/GenBank/DDBJ whole genome shotgun (WGS) entry which is preliminary data.</text>
</comment>
<sequence length="898" mass="101066">MGGNQSGEQLPTLPHNQSNLVLSNQNLTHVPVKIPRKNKLLTLDLSNNVIHRIPTKMKKLEKLIIQRNNLNSIPPQFAEAFSHMKHLQQLDLSYNGIETLPDFITEIPHLKRLEVGGNKLSELPHFPPGLELVDLSQNRFDKIPKLPSTIFAVVYNYNRIEMFDPFLPNVHHIFCSMNRIATFKTGLAFSHLLTLDLSMNLITSEKVPNFRMFSPCLQKLDLSLNQLTIFPDVPATLKELNLNYNQITDIPDIDESLPILDVLKLTNNLVEQVGKLPASLTSVYLSENKIKTIKEAALNNLQVLQLHCNEFEEPPKLGAIQVKDVFLMSNKLTSFELEDIFVSQQHTANNDNDNDNSNQSVPKMVPTFFDPLILTRINLSNNNLERINPNLFDLPNLIYLNVEKNKLKKLPRLVSLSKILFLNISENPFERLKFDLPISIMTFYCSSCNLKEIPDSITDCISLSILFCMDNEIESLPELPSIGMLNASNNKLKKFPQLPKCIKQLDLSMNEIEELPSNLNEYDGLIELDMSYNKLSKLPDIQNLTSLLFLKFAHNENLKGKIELDAFRLLETFDISFTRISINQIPVESIRELIVSFPSEAAKSIENTDSEEALIFTYPQVKVMTESDFVAFAEMRGSRETMEDALIARPFICRGCDVYAILDGHGGTNTSNYGVFKIAELFMQNDKITAKNGGSYGGFDSPASEGFVRQIVKDLVDSLRTKYFIDGATMGLAVFSGTTIVAANLGDTRILLIGEDGTIKFSTRDHKPIIREEIERILSVGGRVSNERVDGVLAISRCLGDFGIHGVSYEPDIIVKDFDEEDDRWLVLCCDGVFDVITNEDVGMIAKDAESASELAYRLRNVASVRLSTDNISAMAVDLKARNAKASKIEKNNKKKKK</sequence>
<dbReference type="CDD" id="cd00143">
    <property type="entry name" value="PP2Cc"/>
    <property type="match status" value="1"/>
</dbReference>
<evidence type="ECO:0000313" key="4">
    <source>
        <dbReference type="EMBL" id="KAK8865403.1"/>
    </source>
</evidence>
<accession>A0ABR2INC2</accession>
<feature type="domain" description="PPM-type phosphatase" evidence="3">
    <location>
        <begin position="629"/>
        <end position="879"/>
    </location>
</feature>
<keyword evidence="1" id="KW-0433">Leucine-rich repeat</keyword>
<reference evidence="4 5" key="1">
    <citation type="submission" date="2024-04" db="EMBL/GenBank/DDBJ databases">
        <title>Tritrichomonas musculus Genome.</title>
        <authorList>
            <person name="Alves-Ferreira E."/>
            <person name="Grigg M."/>
            <person name="Lorenzi H."/>
            <person name="Galac M."/>
        </authorList>
    </citation>
    <scope>NUCLEOTIDE SEQUENCE [LARGE SCALE GENOMIC DNA]</scope>
    <source>
        <strain evidence="4 5">EAF2021</strain>
    </source>
</reference>
<proteinExistence type="predicted"/>
<dbReference type="PANTHER" id="PTHR48051:SF1">
    <property type="entry name" value="RAS SUPPRESSOR PROTEIN 1"/>
    <property type="match status" value="1"/>
</dbReference>
<dbReference type="InterPro" id="IPR001932">
    <property type="entry name" value="PPM-type_phosphatase-like_dom"/>
</dbReference>
<organism evidence="4 5">
    <name type="scientific">Tritrichomonas musculus</name>
    <dbReference type="NCBI Taxonomy" id="1915356"/>
    <lineage>
        <taxon>Eukaryota</taxon>
        <taxon>Metamonada</taxon>
        <taxon>Parabasalia</taxon>
        <taxon>Tritrichomonadida</taxon>
        <taxon>Tritrichomonadidae</taxon>
        <taxon>Tritrichomonas</taxon>
    </lineage>
</organism>
<dbReference type="InterPro" id="IPR003591">
    <property type="entry name" value="Leu-rich_rpt_typical-subtyp"/>
</dbReference>
<dbReference type="Pfam" id="PF13855">
    <property type="entry name" value="LRR_8"/>
    <property type="match status" value="1"/>
</dbReference>
<dbReference type="Pfam" id="PF00481">
    <property type="entry name" value="PP2C"/>
    <property type="match status" value="1"/>
</dbReference>
<dbReference type="PANTHER" id="PTHR48051">
    <property type="match status" value="1"/>
</dbReference>
<dbReference type="InterPro" id="IPR001611">
    <property type="entry name" value="Leu-rich_rpt"/>
</dbReference>
<dbReference type="InterPro" id="IPR032675">
    <property type="entry name" value="LRR_dom_sf"/>
</dbReference>
<dbReference type="SMART" id="SM00364">
    <property type="entry name" value="LRR_BAC"/>
    <property type="match status" value="12"/>
</dbReference>
<evidence type="ECO:0000259" key="3">
    <source>
        <dbReference type="PROSITE" id="PS51746"/>
    </source>
</evidence>
<evidence type="ECO:0000313" key="5">
    <source>
        <dbReference type="Proteomes" id="UP001470230"/>
    </source>
</evidence>